<evidence type="ECO:0000256" key="8">
    <source>
        <dbReference type="ARBA" id="ARBA00022737"/>
    </source>
</evidence>
<dbReference type="GO" id="GO:0045056">
    <property type="term" value="P:transcytosis"/>
    <property type="evidence" value="ECO:0007669"/>
    <property type="project" value="TreeGrafter"/>
</dbReference>
<reference evidence="23" key="3">
    <citation type="submission" date="2025-09" db="UniProtKB">
        <authorList>
            <consortium name="Ensembl"/>
        </authorList>
    </citation>
    <scope>IDENTIFICATION</scope>
</reference>
<feature type="region of interest" description="Disordered" evidence="21">
    <location>
        <begin position="99"/>
        <end position="122"/>
    </location>
</feature>
<evidence type="ECO:0000256" key="15">
    <source>
        <dbReference type="ARBA" id="ARBA00058762"/>
    </source>
</evidence>
<organism evidence="23 24">
    <name type="scientific">Hucho hucho</name>
    <name type="common">huchen</name>
    <dbReference type="NCBI Taxonomy" id="62062"/>
    <lineage>
        <taxon>Eukaryota</taxon>
        <taxon>Metazoa</taxon>
        <taxon>Chordata</taxon>
        <taxon>Craniata</taxon>
        <taxon>Vertebrata</taxon>
        <taxon>Euteleostomi</taxon>
        <taxon>Actinopterygii</taxon>
        <taxon>Neopterygii</taxon>
        <taxon>Teleostei</taxon>
        <taxon>Protacanthopterygii</taxon>
        <taxon>Salmoniformes</taxon>
        <taxon>Salmonidae</taxon>
        <taxon>Salmoninae</taxon>
        <taxon>Hucho</taxon>
    </lineage>
</organism>
<dbReference type="GO" id="GO:0048211">
    <property type="term" value="P:Golgi vesicle docking"/>
    <property type="evidence" value="ECO:0007669"/>
    <property type="project" value="TreeGrafter"/>
</dbReference>
<evidence type="ECO:0000256" key="10">
    <source>
        <dbReference type="ARBA" id="ARBA00022927"/>
    </source>
</evidence>
<feature type="region of interest" description="Disordered" evidence="21">
    <location>
        <begin position="839"/>
        <end position="862"/>
    </location>
</feature>
<keyword evidence="9" id="KW-0931">ER-Golgi transport</keyword>
<keyword evidence="5" id="KW-0813">Transport</keyword>
<dbReference type="PANTHER" id="PTHR10013:SF0">
    <property type="entry name" value="GENERAL VESICULAR TRANSPORT FACTOR P115"/>
    <property type="match status" value="1"/>
</dbReference>
<dbReference type="GO" id="GO:0012507">
    <property type="term" value="C:ER to Golgi transport vesicle membrane"/>
    <property type="evidence" value="ECO:0007669"/>
    <property type="project" value="TreeGrafter"/>
</dbReference>
<feature type="compositionally biased region" description="Low complexity" evidence="21">
    <location>
        <begin position="843"/>
        <end position="856"/>
    </location>
</feature>
<dbReference type="SUPFAM" id="SSF48371">
    <property type="entry name" value="ARM repeat"/>
    <property type="match status" value="2"/>
</dbReference>
<feature type="domain" description="Vesicle tethering protein Uso1/P115-like head" evidence="22">
    <location>
        <begin position="372"/>
        <end position="652"/>
    </location>
</feature>
<dbReference type="GO" id="GO:0006888">
    <property type="term" value="P:endoplasmic reticulum to Golgi vesicle-mediated transport"/>
    <property type="evidence" value="ECO:0007669"/>
    <property type="project" value="TreeGrafter"/>
</dbReference>
<dbReference type="InterPro" id="IPR041209">
    <property type="entry name" value="P115_Arm_rpt"/>
</dbReference>
<evidence type="ECO:0000256" key="13">
    <source>
        <dbReference type="ARBA" id="ARBA00023054"/>
    </source>
</evidence>
<dbReference type="Proteomes" id="UP000314982">
    <property type="component" value="Unassembled WGS sequence"/>
</dbReference>
<dbReference type="InterPro" id="IPR000225">
    <property type="entry name" value="Armadillo"/>
</dbReference>
<comment type="similarity">
    <text evidence="3">Belongs to the VDP/USO1/EDE1 family.</text>
</comment>
<dbReference type="PROSITE" id="PS50176">
    <property type="entry name" value="ARM_REPEAT"/>
    <property type="match status" value="1"/>
</dbReference>
<dbReference type="GeneTree" id="ENSGT00390000017018"/>
<dbReference type="GO" id="GO:0048280">
    <property type="term" value="P:vesicle fusion with Golgi apparatus"/>
    <property type="evidence" value="ECO:0007669"/>
    <property type="project" value="InterPro"/>
</dbReference>
<dbReference type="InterPro" id="IPR024095">
    <property type="entry name" value="Vesicle_P115"/>
</dbReference>
<comment type="function">
    <text evidence="15">General vesicular transport factor required for intercisternal transport in the Golgi stack; it is required for transcytotic fusion and/or subsequent binding of the vesicles to the target membrane. May well act as a vesicular anchor by interacting with the target membrane and holding the vesicular and target membranes in proximity.</text>
</comment>
<dbReference type="InterPro" id="IPR006953">
    <property type="entry name" value="Vesicle_Uso1_P115_head"/>
</dbReference>
<evidence type="ECO:0000256" key="6">
    <source>
        <dbReference type="ARBA" id="ARBA00022490"/>
    </source>
</evidence>
<dbReference type="Pfam" id="PF18770">
    <property type="entry name" value="Arm_vescicular"/>
    <property type="match status" value="1"/>
</dbReference>
<evidence type="ECO:0000256" key="18">
    <source>
        <dbReference type="ARBA" id="ARBA00083407"/>
    </source>
</evidence>
<reference evidence="23" key="2">
    <citation type="submission" date="2025-08" db="UniProtKB">
        <authorList>
            <consortium name="Ensembl"/>
        </authorList>
    </citation>
    <scope>IDENTIFICATION</scope>
</reference>
<evidence type="ECO:0000256" key="16">
    <source>
        <dbReference type="ARBA" id="ARBA00075954"/>
    </source>
</evidence>
<keyword evidence="14" id="KW-0472">Membrane</keyword>
<evidence type="ECO:0000313" key="24">
    <source>
        <dbReference type="Proteomes" id="UP000314982"/>
    </source>
</evidence>
<dbReference type="Ensembl" id="ENSHHUT00000083723.1">
    <property type="protein sequence ID" value="ENSHHUP00000081141.1"/>
    <property type="gene ID" value="ENSHHUG00000047200.1"/>
</dbReference>
<evidence type="ECO:0000256" key="21">
    <source>
        <dbReference type="SAM" id="MobiDB-lite"/>
    </source>
</evidence>
<reference evidence="24" key="1">
    <citation type="submission" date="2018-06" db="EMBL/GenBank/DDBJ databases">
        <title>Genome assembly of Danube salmon.</title>
        <authorList>
            <person name="Macqueen D.J."/>
            <person name="Gundappa M.K."/>
        </authorList>
    </citation>
    <scope>NUCLEOTIDE SEQUENCE [LARGE SCALE GENOMIC DNA]</scope>
</reference>
<feature type="coiled-coil region" evidence="20">
    <location>
        <begin position="676"/>
        <end position="781"/>
    </location>
</feature>
<evidence type="ECO:0000259" key="22">
    <source>
        <dbReference type="Pfam" id="PF04869"/>
    </source>
</evidence>
<evidence type="ECO:0000256" key="12">
    <source>
        <dbReference type="ARBA" id="ARBA00023034"/>
    </source>
</evidence>
<keyword evidence="6" id="KW-0963">Cytoplasm</keyword>
<evidence type="ECO:0000256" key="5">
    <source>
        <dbReference type="ARBA" id="ARBA00022448"/>
    </source>
</evidence>
<dbReference type="Gene3D" id="1.25.10.10">
    <property type="entry name" value="Leucine-rich Repeat Variant"/>
    <property type="match status" value="1"/>
</dbReference>
<keyword evidence="7" id="KW-0597">Phosphoprotein</keyword>
<dbReference type="PANTHER" id="PTHR10013">
    <property type="entry name" value="GENERAL VESICULAR TRANSPORT FACTOR P115"/>
    <property type="match status" value="1"/>
</dbReference>
<dbReference type="FunFam" id="1.25.10.10:FF:000054">
    <property type="entry name" value="General vesicular transport factor p115"/>
    <property type="match status" value="1"/>
</dbReference>
<sequence>MTMNFFRGVMGGQPAGPQPTGAETIHKLCDRVASSTLLEDRRDAVRALKSLSKKYRFEVGTQAMDHLVHILQTDRSDSEILGYALDTLYNIICNDEEEEQDESEDMAAAPPIPVSGKHKNVPVSDENAQKQEEDLGVLFTDKFLGDSENVTLLLTLLEEFDFHVRWPGVKLLTALLKNQCNQVQGVILVSPMGVSRLMDLLADSREVIRNDGLLLLQQLTKGNAAIQKIVAFENAFERLLDIITEEGSSDGGIVVEDCLLLLVNLLKNNSSNQNFFKEGSYIQRMKPWFEVGDDNSGWSAQKVTNLHLMLQLVRVMVSPVNSPGATSSCQKSMYQCGLLQQLCTILMATGVPADILTETINTVSEVIRGSQINQDYFASVNAPSNPPRPAIVVLLMSMVNERQPFVLRCAVLYCFQCFLYKNQKGQGEIVATLLPSTIDANSISAGQLLCGGLFSADSLSNWCAAVALAHALQDNLTQKEQLLRVQLATSMGKPPVSLLQQCTNILSQGSKVQTRVGLLMLLCTWISNCPIAVTHFLHNQENVPFLTGQISENLGEDERLVQGLCALLLGICIYYNDNSLENYTKEKLKQLIEKRIGKENFVEKLGFVTKHELYSRAAQKPQPVFPSPEQMLFDHEFTKLVKELEGVITKAVHKTSEEEKKEEEVKKTLEQHDSIVIQYKDLIRDQDTQIQELREQVSTLSLNSEQMQNQITQQQSQIQQHKDQYNILKLKLAKDSQGLSSSQGEGAQVNGLHSEELSQLREQVEELRRQHTLQHTQLRDKDSLINTLRCEAAAAQTEGGAGGSDNTELLREVESLRSRVQAQCAEISQLQTERQELIRRGEAVSSAPASSGESSADTAKVSELESRLAAQITETERLKVLDYHHLTSL</sequence>
<proteinExistence type="inferred from homology"/>
<dbReference type="GO" id="GO:0005795">
    <property type="term" value="C:Golgi stack"/>
    <property type="evidence" value="ECO:0007669"/>
    <property type="project" value="TreeGrafter"/>
</dbReference>
<evidence type="ECO:0000313" key="23">
    <source>
        <dbReference type="Ensembl" id="ENSHHUP00000081141.1"/>
    </source>
</evidence>
<evidence type="ECO:0000256" key="14">
    <source>
        <dbReference type="ARBA" id="ARBA00023136"/>
    </source>
</evidence>
<dbReference type="GO" id="GO:0006886">
    <property type="term" value="P:intracellular protein transport"/>
    <property type="evidence" value="ECO:0007669"/>
    <property type="project" value="InterPro"/>
</dbReference>
<evidence type="ECO:0000256" key="19">
    <source>
        <dbReference type="PROSITE-ProRule" id="PRU00259"/>
    </source>
</evidence>
<keyword evidence="11" id="KW-0007">Acetylation</keyword>
<evidence type="ECO:0000256" key="7">
    <source>
        <dbReference type="ARBA" id="ARBA00022553"/>
    </source>
</evidence>
<comment type="subcellular location">
    <subcellularLocation>
        <location evidence="2">Cytoplasm</location>
        <location evidence="2">Cytosol</location>
    </subcellularLocation>
    <subcellularLocation>
        <location evidence="1">Golgi apparatus membrane</location>
        <topology evidence="1">Peripheral membrane protein</topology>
    </subcellularLocation>
</comment>
<dbReference type="GO" id="GO:0005783">
    <property type="term" value="C:endoplasmic reticulum"/>
    <property type="evidence" value="ECO:0007669"/>
    <property type="project" value="TreeGrafter"/>
</dbReference>
<keyword evidence="8" id="KW-0677">Repeat</keyword>
<accession>A0A4W5QTR2</accession>
<evidence type="ECO:0000256" key="2">
    <source>
        <dbReference type="ARBA" id="ARBA00004514"/>
    </source>
</evidence>
<evidence type="ECO:0000256" key="17">
    <source>
        <dbReference type="ARBA" id="ARBA00080851"/>
    </source>
</evidence>
<dbReference type="InterPro" id="IPR011989">
    <property type="entry name" value="ARM-like"/>
</dbReference>
<keyword evidence="12" id="KW-0333">Golgi apparatus</keyword>
<keyword evidence="13 20" id="KW-0175">Coiled coil</keyword>
<evidence type="ECO:0000256" key="1">
    <source>
        <dbReference type="ARBA" id="ARBA00004395"/>
    </source>
</evidence>
<feature type="repeat" description="ARM" evidence="19">
    <location>
        <begin position="62"/>
        <end position="99"/>
    </location>
</feature>
<evidence type="ECO:0000256" key="9">
    <source>
        <dbReference type="ARBA" id="ARBA00022892"/>
    </source>
</evidence>
<dbReference type="GO" id="GO:0005829">
    <property type="term" value="C:cytosol"/>
    <property type="evidence" value="ECO:0007669"/>
    <property type="project" value="UniProtKB-SubCell"/>
</dbReference>
<evidence type="ECO:0000256" key="4">
    <source>
        <dbReference type="ARBA" id="ARBA00018243"/>
    </source>
</evidence>
<keyword evidence="24" id="KW-1185">Reference proteome</keyword>
<dbReference type="AlphaFoldDB" id="A0A4W5QTR2"/>
<dbReference type="InterPro" id="IPR016024">
    <property type="entry name" value="ARM-type_fold"/>
</dbReference>
<protein>
    <recommendedName>
        <fullName evidence="4">General vesicular transport factor p115</fullName>
    </recommendedName>
    <alternativeName>
        <fullName evidence="16">Protein USO1 homolog</fullName>
    </alternativeName>
    <alternativeName>
        <fullName evidence="17">Transcytosis-associated protein</fullName>
    </alternativeName>
    <alternativeName>
        <fullName evidence="18">Vesicle-docking protein</fullName>
    </alternativeName>
</protein>
<evidence type="ECO:0000256" key="11">
    <source>
        <dbReference type="ARBA" id="ARBA00022990"/>
    </source>
</evidence>
<dbReference type="GO" id="GO:0000139">
    <property type="term" value="C:Golgi membrane"/>
    <property type="evidence" value="ECO:0007669"/>
    <property type="project" value="UniProtKB-SubCell"/>
</dbReference>
<evidence type="ECO:0000256" key="20">
    <source>
        <dbReference type="SAM" id="Coils"/>
    </source>
</evidence>
<keyword evidence="10" id="KW-0653">Protein transport</keyword>
<name>A0A4W5QTR2_9TELE</name>
<dbReference type="Pfam" id="PF04869">
    <property type="entry name" value="Uso1_p115_head"/>
    <property type="match status" value="1"/>
</dbReference>
<evidence type="ECO:0000256" key="3">
    <source>
        <dbReference type="ARBA" id="ARBA00006960"/>
    </source>
</evidence>